<dbReference type="OMA" id="GPRINPT"/>
<dbReference type="Proteomes" id="UP000007798">
    <property type="component" value="Unassembled WGS sequence"/>
</dbReference>
<dbReference type="GO" id="GO:0008010">
    <property type="term" value="F:structural constituent of chitin-based larval cuticle"/>
    <property type="evidence" value="ECO:0007669"/>
    <property type="project" value="TreeGrafter"/>
</dbReference>
<evidence type="ECO:0000313" key="4">
    <source>
        <dbReference type="EMBL" id="EDW74736.1"/>
    </source>
</evidence>
<feature type="chain" id="PRO_5002818449" evidence="3">
    <location>
        <begin position="18"/>
        <end position="141"/>
    </location>
</feature>
<keyword evidence="1" id="KW-0193">Cuticle</keyword>
<dbReference type="OrthoDB" id="8195082at2759"/>
<feature type="region of interest" description="Disordered" evidence="2">
    <location>
        <begin position="45"/>
        <end position="68"/>
    </location>
</feature>
<dbReference type="KEGG" id="dwi:6640826"/>
<dbReference type="AlphaFoldDB" id="B4MRJ7"/>
<evidence type="ECO:0000256" key="1">
    <source>
        <dbReference type="PROSITE-ProRule" id="PRU00497"/>
    </source>
</evidence>
<dbReference type="STRING" id="7260.B4MRJ7"/>
<dbReference type="FunCoup" id="B4MRJ7">
    <property type="interactions" value="8"/>
</dbReference>
<dbReference type="Pfam" id="PF00379">
    <property type="entry name" value="Chitin_bind_4"/>
    <property type="match status" value="1"/>
</dbReference>
<organism evidence="4 5">
    <name type="scientific">Drosophila willistoni</name>
    <name type="common">Fruit fly</name>
    <dbReference type="NCBI Taxonomy" id="7260"/>
    <lineage>
        <taxon>Eukaryota</taxon>
        <taxon>Metazoa</taxon>
        <taxon>Ecdysozoa</taxon>
        <taxon>Arthropoda</taxon>
        <taxon>Hexapoda</taxon>
        <taxon>Insecta</taxon>
        <taxon>Pterygota</taxon>
        <taxon>Neoptera</taxon>
        <taxon>Endopterygota</taxon>
        <taxon>Diptera</taxon>
        <taxon>Brachycera</taxon>
        <taxon>Muscomorpha</taxon>
        <taxon>Ephydroidea</taxon>
        <taxon>Drosophilidae</taxon>
        <taxon>Drosophila</taxon>
        <taxon>Sophophora</taxon>
    </lineage>
</organism>
<evidence type="ECO:0000313" key="5">
    <source>
        <dbReference type="Proteomes" id="UP000007798"/>
    </source>
</evidence>
<feature type="compositionally biased region" description="Basic and acidic residues" evidence="2">
    <location>
        <begin position="55"/>
        <end position="65"/>
    </location>
</feature>
<dbReference type="HOGENOM" id="CLU_1798484_0_0_1"/>
<proteinExistence type="predicted"/>
<evidence type="ECO:0000256" key="3">
    <source>
        <dbReference type="SAM" id="SignalP"/>
    </source>
</evidence>
<dbReference type="InterPro" id="IPR000618">
    <property type="entry name" value="Insect_cuticle"/>
</dbReference>
<sequence>MLKFLFVASLLVAVALAQTESLTSAEEKEELERIQNESAQYSFNNKINDQINDGQIEREETREGTKVTGSYSYSDGFVKRTVHYEADENGYRVVKEDTQPIGEGPEFNPEGKADVEGSLIGSYSIKLDNDGDKKHYKDVRA</sequence>
<dbReference type="PROSITE" id="PS51155">
    <property type="entry name" value="CHIT_BIND_RR_2"/>
    <property type="match status" value="1"/>
</dbReference>
<dbReference type="EMBL" id="CH963850">
    <property type="protein sequence ID" value="EDW74736.1"/>
    <property type="molecule type" value="Genomic_DNA"/>
</dbReference>
<keyword evidence="3" id="KW-0732">Signal</keyword>
<dbReference type="InParanoid" id="B4MRJ7"/>
<dbReference type="GO" id="GO:0062129">
    <property type="term" value="C:chitin-based extracellular matrix"/>
    <property type="evidence" value="ECO:0007669"/>
    <property type="project" value="TreeGrafter"/>
</dbReference>
<name>B4MRJ7_DROWI</name>
<reference evidence="4 5" key="1">
    <citation type="journal article" date="2007" name="Nature">
        <title>Evolution of genes and genomes on the Drosophila phylogeny.</title>
        <authorList>
            <consortium name="Drosophila 12 Genomes Consortium"/>
            <person name="Clark A.G."/>
            <person name="Eisen M.B."/>
            <person name="Smith D.R."/>
            <person name="Bergman C.M."/>
            <person name="Oliver B."/>
            <person name="Markow T.A."/>
            <person name="Kaufman T.C."/>
            <person name="Kellis M."/>
            <person name="Gelbart W."/>
            <person name="Iyer V.N."/>
            <person name="Pollard D.A."/>
            <person name="Sackton T.B."/>
            <person name="Larracuente A.M."/>
            <person name="Singh N.D."/>
            <person name="Abad J.P."/>
            <person name="Abt D.N."/>
            <person name="Adryan B."/>
            <person name="Aguade M."/>
            <person name="Akashi H."/>
            <person name="Anderson W.W."/>
            <person name="Aquadro C.F."/>
            <person name="Ardell D.H."/>
            <person name="Arguello R."/>
            <person name="Artieri C.G."/>
            <person name="Barbash D.A."/>
            <person name="Barker D."/>
            <person name="Barsanti P."/>
            <person name="Batterham P."/>
            <person name="Batzoglou S."/>
            <person name="Begun D."/>
            <person name="Bhutkar A."/>
            <person name="Blanco E."/>
            <person name="Bosak S.A."/>
            <person name="Bradley R.K."/>
            <person name="Brand A.D."/>
            <person name="Brent M.R."/>
            <person name="Brooks A.N."/>
            <person name="Brown R.H."/>
            <person name="Butlin R.K."/>
            <person name="Caggese C."/>
            <person name="Calvi B.R."/>
            <person name="Bernardo de Carvalho A."/>
            <person name="Caspi A."/>
            <person name="Castrezana S."/>
            <person name="Celniker S.E."/>
            <person name="Chang J.L."/>
            <person name="Chapple C."/>
            <person name="Chatterji S."/>
            <person name="Chinwalla A."/>
            <person name="Civetta A."/>
            <person name="Clifton S.W."/>
            <person name="Comeron J.M."/>
            <person name="Costello J.C."/>
            <person name="Coyne J.A."/>
            <person name="Daub J."/>
            <person name="David R.G."/>
            <person name="Delcher A.L."/>
            <person name="Delehaunty K."/>
            <person name="Do C.B."/>
            <person name="Ebling H."/>
            <person name="Edwards K."/>
            <person name="Eickbush T."/>
            <person name="Evans J.D."/>
            <person name="Filipski A."/>
            <person name="Findeiss S."/>
            <person name="Freyhult E."/>
            <person name="Fulton L."/>
            <person name="Fulton R."/>
            <person name="Garcia A.C."/>
            <person name="Gardiner A."/>
            <person name="Garfield D.A."/>
            <person name="Garvin B.E."/>
            <person name="Gibson G."/>
            <person name="Gilbert D."/>
            <person name="Gnerre S."/>
            <person name="Godfrey J."/>
            <person name="Good R."/>
            <person name="Gotea V."/>
            <person name="Gravely B."/>
            <person name="Greenberg A.J."/>
            <person name="Griffiths-Jones S."/>
            <person name="Gross S."/>
            <person name="Guigo R."/>
            <person name="Gustafson E.A."/>
            <person name="Haerty W."/>
            <person name="Hahn M.W."/>
            <person name="Halligan D.L."/>
            <person name="Halpern A.L."/>
            <person name="Halter G.M."/>
            <person name="Han M.V."/>
            <person name="Heger A."/>
            <person name="Hillier L."/>
            <person name="Hinrichs A.S."/>
            <person name="Holmes I."/>
            <person name="Hoskins R.A."/>
            <person name="Hubisz M.J."/>
            <person name="Hultmark D."/>
            <person name="Huntley M.A."/>
            <person name="Jaffe D.B."/>
            <person name="Jagadeeshan S."/>
            <person name="Jeck W.R."/>
            <person name="Johnson J."/>
            <person name="Jones C.D."/>
            <person name="Jordan W.C."/>
            <person name="Karpen G.H."/>
            <person name="Kataoka E."/>
            <person name="Keightley P.D."/>
            <person name="Kheradpour P."/>
            <person name="Kirkness E.F."/>
            <person name="Koerich L.B."/>
            <person name="Kristiansen K."/>
            <person name="Kudrna D."/>
            <person name="Kulathinal R.J."/>
            <person name="Kumar S."/>
            <person name="Kwok R."/>
            <person name="Lander E."/>
            <person name="Langley C.H."/>
            <person name="Lapoint R."/>
            <person name="Lazzaro B.P."/>
            <person name="Lee S.J."/>
            <person name="Levesque L."/>
            <person name="Li R."/>
            <person name="Lin C.F."/>
            <person name="Lin M.F."/>
            <person name="Lindblad-Toh K."/>
            <person name="Llopart A."/>
            <person name="Long M."/>
            <person name="Low L."/>
            <person name="Lozovsky E."/>
            <person name="Lu J."/>
            <person name="Luo M."/>
            <person name="Machado C.A."/>
            <person name="Makalowski W."/>
            <person name="Marzo M."/>
            <person name="Matsuda M."/>
            <person name="Matzkin L."/>
            <person name="McAllister B."/>
            <person name="McBride C.S."/>
            <person name="McKernan B."/>
            <person name="McKernan K."/>
            <person name="Mendez-Lago M."/>
            <person name="Minx P."/>
            <person name="Mollenhauer M.U."/>
            <person name="Montooth K."/>
            <person name="Mount S.M."/>
            <person name="Mu X."/>
            <person name="Myers E."/>
            <person name="Negre B."/>
            <person name="Newfeld S."/>
            <person name="Nielsen R."/>
            <person name="Noor M.A."/>
            <person name="O'Grady P."/>
            <person name="Pachter L."/>
            <person name="Papaceit M."/>
            <person name="Parisi M.J."/>
            <person name="Parisi M."/>
            <person name="Parts L."/>
            <person name="Pedersen J.S."/>
            <person name="Pesole G."/>
            <person name="Phillippy A.M."/>
            <person name="Ponting C.P."/>
            <person name="Pop M."/>
            <person name="Porcelli D."/>
            <person name="Powell J.R."/>
            <person name="Prohaska S."/>
            <person name="Pruitt K."/>
            <person name="Puig M."/>
            <person name="Quesneville H."/>
            <person name="Ram K.R."/>
            <person name="Rand D."/>
            <person name="Rasmussen M.D."/>
            <person name="Reed L.K."/>
            <person name="Reenan R."/>
            <person name="Reily A."/>
            <person name="Remington K.A."/>
            <person name="Rieger T.T."/>
            <person name="Ritchie M.G."/>
            <person name="Robin C."/>
            <person name="Rogers Y.H."/>
            <person name="Rohde C."/>
            <person name="Rozas J."/>
            <person name="Rubenfield M.J."/>
            <person name="Ruiz A."/>
            <person name="Russo S."/>
            <person name="Salzberg S.L."/>
            <person name="Sanchez-Gracia A."/>
            <person name="Saranga D.J."/>
            <person name="Sato H."/>
            <person name="Schaeffer S.W."/>
            <person name="Schatz M.C."/>
            <person name="Schlenke T."/>
            <person name="Schwartz R."/>
            <person name="Segarra C."/>
            <person name="Singh R.S."/>
            <person name="Sirot L."/>
            <person name="Sirota M."/>
            <person name="Sisneros N.B."/>
            <person name="Smith C.D."/>
            <person name="Smith T.F."/>
            <person name="Spieth J."/>
            <person name="Stage D.E."/>
            <person name="Stark A."/>
            <person name="Stephan W."/>
            <person name="Strausberg R.L."/>
            <person name="Strempel S."/>
            <person name="Sturgill D."/>
            <person name="Sutton G."/>
            <person name="Sutton G.G."/>
            <person name="Tao W."/>
            <person name="Teichmann S."/>
            <person name="Tobari Y.N."/>
            <person name="Tomimura Y."/>
            <person name="Tsolas J.M."/>
            <person name="Valente V.L."/>
            <person name="Venter E."/>
            <person name="Venter J.C."/>
            <person name="Vicario S."/>
            <person name="Vieira F.G."/>
            <person name="Vilella A.J."/>
            <person name="Villasante A."/>
            <person name="Walenz B."/>
            <person name="Wang J."/>
            <person name="Wasserman M."/>
            <person name="Watts T."/>
            <person name="Wilson D."/>
            <person name="Wilson R.K."/>
            <person name="Wing R.A."/>
            <person name="Wolfner M.F."/>
            <person name="Wong A."/>
            <person name="Wong G.K."/>
            <person name="Wu C.I."/>
            <person name="Wu G."/>
            <person name="Yamamoto D."/>
            <person name="Yang H.P."/>
            <person name="Yang S.P."/>
            <person name="Yorke J.A."/>
            <person name="Yoshida K."/>
            <person name="Zdobnov E."/>
            <person name="Zhang P."/>
            <person name="Zhang Y."/>
            <person name="Zimin A.V."/>
            <person name="Baldwin J."/>
            <person name="Abdouelleil A."/>
            <person name="Abdulkadir J."/>
            <person name="Abebe A."/>
            <person name="Abera B."/>
            <person name="Abreu J."/>
            <person name="Acer S.C."/>
            <person name="Aftuck L."/>
            <person name="Alexander A."/>
            <person name="An P."/>
            <person name="Anderson E."/>
            <person name="Anderson S."/>
            <person name="Arachi H."/>
            <person name="Azer M."/>
            <person name="Bachantsang P."/>
            <person name="Barry A."/>
            <person name="Bayul T."/>
            <person name="Berlin A."/>
            <person name="Bessette D."/>
            <person name="Bloom T."/>
            <person name="Blye J."/>
            <person name="Boguslavskiy L."/>
            <person name="Bonnet C."/>
            <person name="Boukhgalter B."/>
            <person name="Bourzgui I."/>
            <person name="Brown A."/>
            <person name="Cahill P."/>
            <person name="Channer S."/>
            <person name="Cheshatsang Y."/>
            <person name="Chuda L."/>
            <person name="Citroen M."/>
            <person name="Collymore A."/>
            <person name="Cooke P."/>
            <person name="Costello M."/>
            <person name="D'Aco K."/>
            <person name="Daza R."/>
            <person name="De Haan G."/>
            <person name="DeGray S."/>
            <person name="DeMaso C."/>
            <person name="Dhargay N."/>
            <person name="Dooley K."/>
            <person name="Dooley E."/>
            <person name="Doricent M."/>
            <person name="Dorje P."/>
            <person name="Dorjee K."/>
            <person name="Dupes A."/>
            <person name="Elong R."/>
            <person name="Falk J."/>
            <person name="Farina A."/>
            <person name="Faro S."/>
            <person name="Ferguson D."/>
            <person name="Fisher S."/>
            <person name="Foley C.D."/>
            <person name="Franke A."/>
            <person name="Friedrich D."/>
            <person name="Gadbois L."/>
            <person name="Gearin G."/>
            <person name="Gearin C.R."/>
            <person name="Giannoukos G."/>
            <person name="Goode T."/>
            <person name="Graham J."/>
            <person name="Grandbois E."/>
            <person name="Grewal S."/>
            <person name="Gyaltsen K."/>
            <person name="Hafez N."/>
            <person name="Hagos B."/>
            <person name="Hall J."/>
            <person name="Henson C."/>
            <person name="Hollinger A."/>
            <person name="Honan T."/>
            <person name="Huard M.D."/>
            <person name="Hughes L."/>
            <person name="Hurhula B."/>
            <person name="Husby M.E."/>
            <person name="Kamat A."/>
            <person name="Kanga B."/>
            <person name="Kashin S."/>
            <person name="Khazanovich D."/>
            <person name="Kisner P."/>
            <person name="Lance K."/>
            <person name="Lara M."/>
            <person name="Lee W."/>
            <person name="Lennon N."/>
            <person name="Letendre F."/>
            <person name="LeVine R."/>
            <person name="Lipovsky A."/>
            <person name="Liu X."/>
            <person name="Liu J."/>
            <person name="Liu S."/>
            <person name="Lokyitsang T."/>
            <person name="Lokyitsang Y."/>
            <person name="Lubonja R."/>
            <person name="Lui A."/>
            <person name="MacDonald P."/>
            <person name="Magnisalis V."/>
            <person name="Maru K."/>
            <person name="Matthews C."/>
            <person name="McCusker W."/>
            <person name="McDonough S."/>
            <person name="Mehta T."/>
            <person name="Meldrim J."/>
            <person name="Meneus L."/>
            <person name="Mihai O."/>
            <person name="Mihalev A."/>
            <person name="Mihova T."/>
            <person name="Mittelman R."/>
            <person name="Mlenga V."/>
            <person name="Montmayeur A."/>
            <person name="Mulrain L."/>
            <person name="Navidi A."/>
            <person name="Naylor J."/>
            <person name="Negash T."/>
            <person name="Nguyen T."/>
            <person name="Nguyen N."/>
            <person name="Nicol R."/>
            <person name="Norbu C."/>
            <person name="Norbu N."/>
            <person name="Novod N."/>
            <person name="O'Neill B."/>
            <person name="Osman S."/>
            <person name="Markiewicz E."/>
            <person name="Oyono O.L."/>
            <person name="Patti C."/>
            <person name="Phunkhang P."/>
            <person name="Pierre F."/>
            <person name="Priest M."/>
            <person name="Raghuraman S."/>
            <person name="Rege F."/>
            <person name="Reyes R."/>
            <person name="Rise C."/>
            <person name="Rogov P."/>
            <person name="Ross K."/>
            <person name="Ryan E."/>
            <person name="Settipalli S."/>
            <person name="Shea T."/>
            <person name="Sherpa N."/>
            <person name="Shi L."/>
            <person name="Shih D."/>
            <person name="Sparrow T."/>
            <person name="Spaulding J."/>
            <person name="Stalker J."/>
            <person name="Stange-Thomann N."/>
            <person name="Stavropoulos S."/>
            <person name="Stone C."/>
            <person name="Strader C."/>
            <person name="Tesfaye S."/>
            <person name="Thomson T."/>
            <person name="Thoulutsang Y."/>
            <person name="Thoulutsang D."/>
            <person name="Topham K."/>
            <person name="Topping I."/>
            <person name="Tsamla T."/>
            <person name="Vassiliev H."/>
            <person name="Vo A."/>
            <person name="Wangchuk T."/>
            <person name="Wangdi T."/>
            <person name="Weiand M."/>
            <person name="Wilkinson J."/>
            <person name="Wilson A."/>
            <person name="Yadav S."/>
            <person name="Young G."/>
            <person name="Yu Q."/>
            <person name="Zembek L."/>
            <person name="Zhong D."/>
            <person name="Zimmer A."/>
            <person name="Zwirko Z."/>
            <person name="Jaffe D.B."/>
            <person name="Alvarez P."/>
            <person name="Brockman W."/>
            <person name="Butler J."/>
            <person name="Chin C."/>
            <person name="Gnerre S."/>
            <person name="Grabherr M."/>
            <person name="Kleber M."/>
            <person name="Mauceli E."/>
            <person name="MacCallum I."/>
        </authorList>
    </citation>
    <scope>NUCLEOTIDE SEQUENCE [LARGE SCALE GENOMIC DNA]</scope>
    <source>
        <strain evidence="5">Tucson 14030-0811.24</strain>
    </source>
</reference>
<dbReference type="PhylomeDB" id="B4MRJ7"/>
<accession>B4MRJ7</accession>
<gene>
    <name evidence="4" type="primary">Dwil\GK15739</name>
    <name evidence="4" type="ORF">Dwil_GK15739</name>
</gene>
<dbReference type="InterPro" id="IPR050468">
    <property type="entry name" value="Cuticle_Struct_Prot"/>
</dbReference>
<dbReference type="PANTHER" id="PTHR10380:SF232">
    <property type="entry name" value="PUPAL CUTICLE PROTEIN EDG-84A-LIKE PROTEIN"/>
    <property type="match status" value="1"/>
</dbReference>
<protein>
    <submittedName>
        <fullName evidence="4">Uncharacterized protein</fullName>
    </submittedName>
</protein>
<feature type="signal peptide" evidence="3">
    <location>
        <begin position="1"/>
        <end position="17"/>
    </location>
</feature>
<dbReference type="eggNOG" id="ENOG502SABD">
    <property type="taxonomic scope" value="Eukaryota"/>
</dbReference>
<dbReference type="PANTHER" id="PTHR10380">
    <property type="entry name" value="CUTICLE PROTEIN"/>
    <property type="match status" value="1"/>
</dbReference>
<evidence type="ECO:0000256" key="2">
    <source>
        <dbReference type="SAM" id="MobiDB-lite"/>
    </source>
</evidence>
<keyword evidence="5" id="KW-1185">Reference proteome</keyword>